<keyword evidence="5" id="KW-1185">Reference proteome</keyword>
<evidence type="ECO:0000256" key="3">
    <source>
        <dbReference type="SAM" id="SignalP"/>
    </source>
</evidence>
<dbReference type="Proteomes" id="UP001178507">
    <property type="component" value="Unassembled WGS sequence"/>
</dbReference>
<keyword evidence="3" id="KW-0732">Signal</keyword>
<evidence type="ECO:0000313" key="4">
    <source>
        <dbReference type="EMBL" id="CAJ1396451.1"/>
    </source>
</evidence>
<comment type="caution">
    <text evidence="4">The sequence shown here is derived from an EMBL/GenBank/DDBJ whole genome shotgun (WGS) entry which is preliminary data.</text>
</comment>
<evidence type="ECO:0000256" key="2">
    <source>
        <dbReference type="SAM" id="Phobius"/>
    </source>
</evidence>
<dbReference type="AlphaFoldDB" id="A0AA36J0V5"/>
<gene>
    <name evidence="4" type="ORF">EVOR1521_LOCUS20681</name>
</gene>
<evidence type="ECO:0000256" key="1">
    <source>
        <dbReference type="SAM" id="MobiDB-lite"/>
    </source>
</evidence>
<evidence type="ECO:0000313" key="5">
    <source>
        <dbReference type="Proteomes" id="UP001178507"/>
    </source>
</evidence>
<feature type="region of interest" description="Disordered" evidence="1">
    <location>
        <begin position="138"/>
        <end position="178"/>
    </location>
</feature>
<proteinExistence type="predicted"/>
<name>A0AA36J0V5_9DINO</name>
<feature type="compositionally biased region" description="Pro residues" evidence="1">
    <location>
        <begin position="148"/>
        <end position="158"/>
    </location>
</feature>
<reference evidence="4" key="1">
    <citation type="submission" date="2023-08" db="EMBL/GenBank/DDBJ databases">
        <authorList>
            <person name="Chen Y."/>
            <person name="Shah S."/>
            <person name="Dougan E. K."/>
            <person name="Thang M."/>
            <person name="Chan C."/>
        </authorList>
    </citation>
    <scope>NUCLEOTIDE SEQUENCE</scope>
</reference>
<feature type="signal peptide" evidence="3">
    <location>
        <begin position="1"/>
        <end position="17"/>
    </location>
</feature>
<keyword evidence="2" id="KW-1133">Transmembrane helix</keyword>
<protein>
    <submittedName>
        <fullName evidence="4">Uncharacterized protein</fullName>
    </submittedName>
</protein>
<feature type="transmembrane region" description="Helical" evidence="2">
    <location>
        <begin position="92"/>
        <end position="114"/>
    </location>
</feature>
<sequence>MMLCIVALLFTSTVAETSESATCPEVPTSASLVQRDAARTKLLELLPGHGFPSSPEEDGVLHHLWRGSQALYSQAASMLETFRQKPQSHSSWLMLGISAVFTIVFLIGGFMLLARVQKSWHASHSRLEAGANLSSPAPTGRFLGVPRAPRPAASPPGTQPDSQSSLRGVPAPREAPAAREQLPTLCEDLVVPDGTECVLVVPPISDSEIAINDHRGACVFIASKGSGEAGVRLSLMSPDHELFATLRKPRIAQGMAALAIHGPAGNEFGMLKSLKNGAYEVAGSGRCIRFQLGSGDRLNVVDEDTRLMAMGEPGSSGRQFRVGPLVDVGLVVCAALGIELLQKDFS</sequence>
<dbReference type="EMBL" id="CAUJNA010003231">
    <property type="protein sequence ID" value="CAJ1396451.1"/>
    <property type="molecule type" value="Genomic_DNA"/>
</dbReference>
<keyword evidence="2" id="KW-0472">Membrane</keyword>
<organism evidence="4 5">
    <name type="scientific">Effrenium voratum</name>
    <dbReference type="NCBI Taxonomy" id="2562239"/>
    <lineage>
        <taxon>Eukaryota</taxon>
        <taxon>Sar</taxon>
        <taxon>Alveolata</taxon>
        <taxon>Dinophyceae</taxon>
        <taxon>Suessiales</taxon>
        <taxon>Symbiodiniaceae</taxon>
        <taxon>Effrenium</taxon>
    </lineage>
</organism>
<accession>A0AA36J0V5</accession>
<feature type="chain" id="PRO_5041417144" evidence="3">
    <location>
        <begin position="18"/>
        <end position="346"/>
    </location>
</feature>
<keyword evidence="2" id="KW-0812">Transmembrane</keyword>